<reference evidence="2 3" key="1">
    <citation type="submission" date="2020-04" db="EMBL/GenBank/DDBJ databases">
        <title>Perkinsus olseni comparative genomics.</title>
        <authorList>
            <person name="Bogema D.R."/>
        </authorList>
    </citation>
    <scope>NUCLEOTIDE SEQUENCE [LARGE SCALE GENOMIC DNA]</scope>
    <source>
        <strain evidence="2 3">ATCC PRA-207</strain>
    </source>
</reference>
<feature type="non-terminal residue" evidence="2">
    <location>
        <position position="186"/>
    </location>
</feature>
<gene>
    <name evidence="2" type="ORF">FOZ63_020840</name>
</gene>
<evidence type="ECO:0000256" key="1">
    <source>
        <dbReference type="SAM" id="MobiDB-lite"/>
    </source>
</evidence>
<evidence type="ECO:0000313" key="3">
    <source>
        <dbReference type="Proteomes" id="UP000553632"/>
    </source>
</evidence>
<accession>A0A7J6QLF7</accession>
<feature type="compositionally biased region" description="Low complexity" evidence="1">
    <location>
        <begin position="148"/>
        <end position="175"/>
    </location>
</feature>
<dbReference type="AlphaFoldDB" id="A0A7J6QLF7"/>
<feature type="compositionally biased region" description="Polar residues" evidence="1">
    <location>
        <begin position="63"/>
        <end position="87"/>
    </location>
</feature>
<organism evidence="2 3">
    <name type="scientific">Perkinsus olseni</name>
    <name type="common">Perkinsus atlanticus</name>
    <dbReference type="NCBI Taxonomy" id="32597"/>
    <lineage>
        <taxon>Eukaryota</taxon>
        <taxon>Sar</taxon>
        <taxon>Alveolata</taxon>
        <taxon>Perkinsozoa</taxon>
        <taxon>Perkinsea</taxon>
        <taxon>Perkinsida</taxon>
        <taxon>Perkinsidae</taxon>
        <taxon>Perkinsus</taxon>
    </lineage>
</organism>
<evidence type="ECO:0000313" key="2">
    <source>
        <dbReference type="EMBL" id="KAF4709215.1"/>
    </source>
</evidence>
<feature type="region of interest" description="Disordered" evidence="1">
    <location>
        <begin position="63"/>
        <end position="186"/>
    </location>
</feature>
<protein>
    <submittedName>
        <fullName evidence="2">Uncharacterized protein</fullName>
    </submittedName>
</protein>
<sequence>MGNYFTTAERCNYCLGIRTKQSSDFGPLKVARLDQKRTEEFLTATSTPVVETVVLVCGSEVQSPMPATTPRSPQNSGSEVVNLSSELHSIAPSPPSGFREGDEPSCVSPISLQQEEEERMVDEYGMASPEVVGLDRHEDSDDDPENTPSKSLMPLSASSSRRRLSSTTPRSRSLLYRGSEATSLSG</sequence>
<dbReference type="Proteomes" id="UP000553632">
    <property type="component" value="Unassembled WGS sequence"/>
</dbReference>
<comment type="caution">
    <text evidence="2">The sequence shown here is derived from an EMBL/GenBank/DDBJ whole genome shotgun (WGS) entry which is preliminary data.</text>
</comment>
<proteinExistence type="predicted"/>
<name>A0A7J6QLF7_PEROL</name>
<dbReference type="EMBL" id="JABANO010032067">
    <property type="protein sequence ID" value="KAF4709215.1"/>
    <property type="molecule type" value="Genomic_DNA"/>
</dbReference>
<keyword evidence="3" id="KW-1185">Reference proteome</keyword>